<sequence length="441" mass="48889">MDHSIDWILFDKLYSDLNASAEVLKGLKNGGLGGPTRIDESNPNDTSKALNKFCDTLNCLQTMFIEPNVFIQRLAIQMQLLASIKWLGEFQVTPCIPLDSSISIQELAELADVPKSVLSRIVRMTATSGFLCEQQPGYVAHTALSTAFCSHLAYSDAATFLSDVITPAALRLSSVTTASERGDYRSDLKNGSAITHQLGRPFPWACAEDPQLRRQCLAYYRTLSQTTACEELDFLTEYLNSLQKSARVVYICDRLTEPSRVFFQALETCHFVVQSYELAPGDIYPETSTNVNPHESARHSFIVQRRDPNCPQPVRDAALYILQPFLPSIVPYGMNMSTVLVADLQAHLSVLRGNPSAVLVFLPRLLPESGSLGTGTEAQQRLNDLTNMELGYEGMLELKEAIDLIESVRDEHGKLMVTRHIRCQDGTLAGFEVALGEADHH</sequence>
<dbReference type="SUPFAM" id="SSF46785">
    <property type="entry name" value="Winged helix' DNA-binding domain"/>
    <property type="match status" value="1"/>
</dbReference>
<name>A0A545UNC3_9HYPO</name>
<protein>
    <submittedName>
        <fullName evidence="1">Toxin biosynthesis regulatory protein AflJ</fullName>
    </submittedName>
</protein>
<dbReference type="AlphaFoldDB" id="A0A545UNC3"/>
<gene>
    <name evidence="1" type="ORF">IF1G_10480</name>
</gene>
<reference evidence="1 2" key="1">
    <citation type="journal article" date="2019" name="Appl. Microbiol. Biotechnol.">
        <title>Genome sequence of Isaria javanica and comparative genome analysis insights into family S53 peptidase evolution in fungal entomopathogens.</title>
        <authorList>
            <person name="Lin R."/>
            <person name="Zhang X."/>
            <person name="Xin B."/>
            <person name="Zou M."/>
            <person name="Gao Y."/>
            <person name="Qin F."/>
            <person name="Hu Q."/>
            <person name="Xie B."/>
            <person name="Cheng X."/>
        </authorList>
    </citation>
    <scope>NUCLEOTIDE SEQUENCE [LARGE SCALE GENOMIC DNA]</scope>
    <source>
        <strain evidence="1 2">IJ1G</strain>
    </source>
</reference>
<dbReference type="Gene3D" id="1.10.10.10">
    <property type="entry name" value="Winged helix-like DNA-binding domain superfamily/Winged helix DNA-binding domain"/>
    <property type="match status" value="1"/>
</dbReference>
<evidence type="ECO:0000313" key="2">
    <source>
        <dbReference type="Proteomes" id="UP000315783"/>
    </source>
</evidence>
<dbReference type="Proteomes" id="UP000315783">
    <property type="component" value="Unassembled WGS sequence"/>
</dbReference>
<organism evidence="1 2">
    <name type="scientific">Cordyceps javanica</name>
    <dbReference type="NCBI Taxonomy" id="43265"/>
    <lineage>
        <taxon>Eukaryota</taxon>
        <taxon>Fungi</taxon>
        <taxon>Dikarya</taxon>
        <taxon>Ascomycota</taxon>
        <taxon>Pezizomycotina</taxon>
        <taxon>Sordariomycetes</taxon>
        <taxon>Hypocreomycetidae</taxon>
        <taxon>Hypocreales</taxon>
        <taxon>Cordycipitaceae</taxon>
        <taxon>Cordyceps</taxon>
    </lineage>
</organism>
<keyword evidence="2" id="KW-1185">Reference proteome</keyword>
<proteinExistence type="predicted"/>
<dbReference type="InterPro" id="IPR036388">
    <property type="entry name" value="WH-like_DNA-bd_sf"/>
</dbReference>
<dbReference type="PANTHER" id="PTHR43712">
    <property type="entry name" value="PUTATIVE (AFU_ORTHOLOGUE AFUA_4G14580)-RELATED"/>
    <property type="match status" value="1"/>
</dbReference>
<evidence type="ECO:0000313" key="1">
    <source>
        <dbReference type="EMBL" id="TQV90959.1"/>
    </source>
</evidence>
<comment type="caution">
    <text evidence="1">The sequence shown here is derived from an EMBL/GenBank/DDBJ whole genome shotgun (WGS) entry which is preliminary data.</text>
</comment>
<dbReference type="EMBL" id="SPUK01000022">
    <property type="protein sequence ID" value="TQV90959.1"/>
    <property type="molecule type" value="Genomic_DNA"/>
</dbReference>
<dbReference type="OrthoDB" id="2410195at2759"/>
<dbReference type="STRING" id="43265.A0A545UNC3"/>
<accession>A0A545UNC3</accession>
<dbReference type="PANTHER" id="PTHR43712:SF15">
    <property type="entry name" value="MONODICTYPHENONE CLUSTER TRANSCRIPTIONAL COACTIVATOR MDPA"/>
    <property type="match status" value="1"/>
</dbReference>
<dbReference type="InterPro" id="IPR036390">
    <property type="entry name" value="WH_DNA-bd_sf"/>
</dbReference>